<keyword evidence="5 6" id="KW-0472">Membrane</keyword>
<feature type="transmembrane region" description="Helical" evidence="6">
    <location>
        <begin position="282"/>
        <end position="305"/>
    </location>
</feature>
<feature type="transmembrane region" description="Helical" evidence="6">
    <location>
        <begin position="236"/>
        <end position="262"/>
    </location>
</feature>
<dbReference type="EMBL" id="CCKJ01000142">
    <property type="protein sequence ID" value="CDU10779.1"/>
    <property type="molecule type" value="Genomic_DNA"/>
</dbReference>
<comment type="caution">
    <text evidence="7">The sequence shown here is derived from an EMBL/GenBank/DDBJ whole genome shotgun (WGS) entry which is preliminary data.</text>
</comment>
<proteinExistence type="predicted"/>
<protein>
    <submittedName>
        <fullName evidence="7">Uncharacterized protein</fullName>
    </submittedName>
</protein>
<feature type="transmembrane region" description="Helical" evidence="6">
    <location>
        <begin position="346"/>
        <end position="365"/>
    </location>
</feature>
<sequence length="395" mass="43996">MLKNVIKVLTSKMIASGMYFATNLMVINSISVEDYANFSLVIVMLPLIAFLCNAGTNKSGLLLTKRDELEVDAFVTLKVVYISIVTIVALIIGSYFSLGLFIVVSGISLATVELGLTALQIQERFRNYSILNGFRNIIWGGITVFMFYFSDISIDKALNALVFSSLLSAVLSFFFIFKKIRLSYIFEKKPEFTSFLRTTNVFFATELSLQVMMRMEAWILAIFIKYRIVESTELAIFNAAFMFAFVLPMITNSVYSVIMPSLLNKESNKADEIYEKISNNKFLIFSFVGTAAIIGALAINVLLPADYKSSTIPFVLICVAISVSFITNVIQISIIKSGNETFVKSITVWQMMISVPISFLCIYFGGAIGGAFSILITRILGFVRTNIVVKSLYAK</sequence>
<feature type="transmembrane region" description="Helical" evidence="6">
    <location>
        <begin position="311"/>
        <end position="334"/>
    </location>
</feature>
<evidence type="ECO:0000256" key="6">
    <source>
        <dbReference type="SAM" id="Phobius"/>
    </source>
</evidence>
<dbReference type="RefSeq" id="WP_050652049.1">
    <property type="nucleotide sequence ID" value="NZ_LK934073.1"/>
</dbReference>
<reference evidence="7 8" key="1">
    <citation type="submission" date="2014-06" db="EMBL/GenBank/DDBJ databases">
        <authorList>
            <person name="Le Roux F."/>
        </authorList>
    </citation>
    <scope>NUCLEOTIDE SEQUENCE [LARGE SCALE GENOMIC DNA]</scope>
    <source>
        <strain evidence="7 8">J2-31</strain>
    </source>
</reference>
<feature type="transmembrane region" description="Helical" evidence="6">
    <location>
        <begin position="12"/>
        <end position="30"/>
    </location>
</feature>
<dbReference type="GO" id="GO:0005886">
    <property type="term" value="C:plasma membrane"/>
    <property type="evidence" value="ECO:0007669"/>
    <property type="project" value="UniProtKB-SubCell"/>
</dbReference>
<feature type="transmembrane region" description="Helical" evidence="6">
    <location>
        <begin position="156"/>
        <end position="177"/>
    </location>
</feature>
<evidence type="ECO:0000256" key="5">
    <source>
        <dbReference type="ARBA" id="ARBA00023136"/>
    </source>
</evidence>
<keyword evidence="2" id="KW-1003">Cell membrane</keyword>
<dbReference type="PANTHER" id="PTHR30250:SF11">
    <property type="entry name" value="O-ANTIGEN TRANSPORTER-RELATED"/>
    <property type="match status" value="1"/>
</dbReference>
<keyword evidence="8" id="KW-1185">Reference proteome</keyword>
<gene>
    <name evidence="7" type="ORF">VCR31J2_2260046</name>
</gene>
<accession>A0AA87C405</accession>
<evidence type="ECO:0000256" key="1">
    <source>
        <dbReference type="ARBA" id="ARBA00004651"/>
    </source>
</evidence>
<evidence type="ECO:0000313" key="7">
    <source>
        <dbReference type="EMBL" id="CDU10779.1"/>
    </source>
</evidence>
<evidence type="ECO:0000256" key="2">
    <source>
        <dbReference type="ARBA" id="ARBA00022475"/>
    </source>
</evidence>
<comment type="subcellular location">
    <subcellularLocation>
        <location evidence="1">Cell membrane</location>
        <topology evidence="1">Multi-pass membrane protein</topology>
    </subcellularLocation>
</comment>
<dbReference type="InterPro" id="IPR050833">
    <property type="entry name" value="Poly_Biosynth_Transport"/>
</dbReference>
<dbReference type="AlphaFoldDB" id="A0AA87C405"/>
<keyword evidence="3 6" id="KW-0812">Transmembrane</keyword>
<organism evidence="7 8">
    <name type="scientific">Vibrio coralliirubri</name>
    <dbReference type="NCBI Taxonomy" id="1516159"/>
    <lineage>
        <taxon>Bacteria</taxon>
        <taxon>Pseudomonadati</taxon>
        <taxon>Pseudomonadota</taxon>
        <taxon>Gammaproteobacteria</taxon>
        <taxon>Vibrionales</taxon>
        <taxon>Vibrionaceae</taxon>
        <taxon>Vibrio</taxon>
    </lineage>
</organism>
<evidence type="ECO:0000256" key="3">
    <source>
        <dbReference type="ARBA" id="ARBA00022692"/>
    </source>
</evidence>
<dbReference type="PANTHER" id="PTHR30250">
    <property type="entry name" value="PST FAMILY PREDICTED COLANIC ACID TRANSPORTER"/>
    <property type="match status" value="1"/>
</dbReference>
<feature type="transmembrane region" description="Helical" evidence="6">
    <location>
        <begin position="36"/>
        <end position="54"/>
    </location>
</feature>
<feature type="transmembrane region" description="Helical" evidence="6">
    <location>
        <begin position="98"/>
        <end position="121"/>
    </location>
</feature>
<feature type="transmembrane region" description="Helical" evidence="6">
    <location>
        <begin position="75"/>
        <end position="92"/>
    </location>
</feature>
<feature type="transmembrane region" description="Helical" evidence="6">
    <location>
        <begin position="133"/>
        <end position="150"/>
    </location>
</feature>
<evidence type="ECO:0000256" key="4">
    <source>
        <dbReference type="ARBA" id="ARBA00022989"/>
    </source>
</evidence>
<evidence type="ECO:0000313" key="8">
    <source>
        <dbReference type="Proteomes" id="UP000041625"/>
    </source>
</evidence>
<name>A0AA87C405_9VIBR</name>
<keyword evidence="4 6" id="KW-1133">Transmembrane helix</keyword>
<dbReference type="Proteomes" id="UP000041625">
    <property type="component" value="Unassembled WGS sequence"/>
</dbReference>